<dbReference type="Gene3D" id="3.20.20.450">
    <property type="entry name" value="EAL domain"/>
    <property type="match status" value="1"/>
</dbReference>
<keyword evidence="1" id="KW-0472">Membrane</keyword>
<evidence type="ECO:0000259" key="2">
    <source>
        <dbReference type="PROSITE" id="PS50883"/>
    </source>
</evidence>
<dbReference type="InterPro" id="IPR035919">
    <property type="entry name" value="EAL_sf"/>
</dbReference>
<dbReference type="Proteomes" id="UP001235030">
    <property type="component" value="Chromosome"/>
</dbReference>
<dbReference type="InterPro" id="IPR001633">
    <property type="entry name" value="EAL_dom"/>
</dbReference>
<dbReference type="PANTHER" id="PTHR33121:SF71">
    <property type="entry name" value="OXYGEN SENSOR PROTEIN DOSP"/>
    <property type="match status" value="1"/>
</dbReference>
<name>A0ABY9Q0D6_9FIRM</name>
<dbReference type="InterPro" id="IPR050706">
    <property type="entry name" value="Cyclic-di-GMP_PDE-like"/>
</dbReference>
<evidence type="ECO:0000256" key="1">
    <source>
        <dbReference type="SAM" id="Phobius"/>
    </source>
</evidence>
<keyword evidence="4" id="KW-1185">Reference proteome</keyword>
<accession>A0ABY9Q0D6</accession>
<dbReference type="CDD" id="cd01948">
    <property type="entry name" value="EAL"/>
    <property type="match status" value="1"/>
</dbReference>
<dbReference type="SUPFAM" id="SSF53850">
    <property type="entry name" value="Periplasmic binding protein-like II"/>
    <property type="match status" value="1"/>
</dbReference>
<sequence length="538" mass="63113">MVKKIRKILFLSICFVIVFSKINIFAYENNKTIKVGLYLYEPYYYKDKNNNITGYYNDLLNVLCKDSNITYEYVNVSIDNAIEKLKNNEIDILLGVHYGEDRAKKLFYSVNNISLDDQSIYTKDKNVVYGDVNYLNGKKFAYVKGDITASWINNAFGGQNIKLDLIEAKSLDECVNMLETGRADVTSLPKSYSLKNNYNNIFNYSSGVAYIAGNENSKDIVKKFDTIINEKYKSKYYNKLLFIYHKYFRKEIIVTNSISLFCVILLVVFISYRIIYPVIKKIILRRKIRENKEKNNFTLYYQPIVNPNNNEVVGFESLLRLKDKNNKILLPSCFLKDIEISNMYFEMTLWVLERAIHDYKIISNYEYYKNKDFYISINLSFEELENEAFINKIIDIANKNKIKKGSICIEILENIHFKDLEGIKSTIGILKNNGYKIAIDDFGIEYANLNMLEIVAFDIIKLDKYFADNIAKSKINNEVIKFMSNVTLLTNKYFIIEGVEEKYQIDEIKNIYHNNLYIQGYFYSKPLPIEELEKFTVK</sequence>
<dbReference type="PANTHER" id="PTHR33121">
    <property type="entry name" value="CYCLIC DI-GMP PHOSPHODIESTERASE PDEF"/>
    <property type="match status" value="1"/>
</dbReference>
<dbReference type="SMART" id="SM00062">
    <property type="entry name" value="PBPb"/>
    <property type="match status" value="1"/>
</dbReference>
<reference evidence="3 4" key="1">
    <citation type="submission" date="2022-07" db="EMBL/GenBank/DDBJ databases">
        <title>Genome sequence of Terrisporobacter mayombei DSM6539.</title>
        <authorList>
            <person name="Boeer T."/>
            <person name="Bengelsdorf F.R."/>
            <person name="Daniel R."/>
            <person name="Poehlein A."/>
        </authorList>
    </citation>
    <scope>NUCLEOTIDE SEQUENCE [LARGE SCALE GENOMIC DNA]</scope>
    <source>
        <strain evidence="3 4">DSM 6539</strain>
    </source>
</reference>
<dbReference type="PROSITE" id="PS50883">
    <property type="entry name" value="EAL"/>
    <property type="match status" value="1"/>
</dbReference>
<dbReference type="EMBL" id="CP101637">
    <property type="protein sequence ID" value="WMT80953.1"/>
    <property type="molecule type" value="Genomic_DNA"/>
</dbReference>
<feature type="transmembrane region" description="Helical" evidence="1">
    <location>
        <begin position="258"/>
        <end position="279"/>
    </location>
</feature>
<dbReference type="RefSeq" id="WP_228103146.1">
    <property type="nucleotide sequence ID" value="NZ_CP101637.1"/>
</dbReference>
<gene>
    <name evidence="3" type="ORF">TEMA_12810</name>
</gene>
<keyword evidence="1" id="KW-0812">Transmembrane</keyword>
<feature type="domain" description="EAL" evidence="2">
    <location>
        <begin position="281"/>
        <end position="538"/>
    </location>
</feature>
<dbReference type="Pfam" id="PF00497">
    <property type="entry name" value="SBP_bac_3"/>
    <property type="match status" value="1"/>
</dbReference>
<evidence type="ECO:0000313" key="3">
    <source>
        <dbReference type="EMBL" id="WMT80953.1"/>
    </source>
</evidence>
<dbReference type="Pfam" id="PF00563">
    <property type="entry name" value="EAL"/>
    <property type="match status" value="1"/>
</dbReference>
<dbReference type="InterPro" id="IPR001638">
    <property type="entry name" value="Solute-binding_3/MltF_N"/>
</dbReference>
<keyword evidence="1" id="KW-1133">Transmembrane helix</keyword>
<evidence type="ECO:0000313" key="4">
    <source>
        <dbReference type="Proteomes" id="UP001235030"/>
    </source>
</evidence>
<proteinExistence type="predicted"/>
<protein>
    <recommendedName>
        <fullName evidence="2">EAL domain-containing protein</fullName>
    </recommendedName>
</protein>
<dbReference type="SMART" id="SM00052">
    <property type="entry name" value="EAL"/>
    <property type="match status" value="1"/>
</dbReference>
<dbReference type="Gene3D" id="3.40.190.10">
    <property type="entry name" value="Periplasmic binding protein-like II"/>
    <property type="match status" value="2"/>
</dbReference>
<dbReference type="SUPFAM" id="SSF141868">
    <property type="entry name" value="EAL domain-like"/>
    <property type="match status" value="1"/>
</dbReference>
<organism evidence="3 4">
    <name type="scientific">Terrisporobacter mayombei</name>
    <dbReference type="NCBI Taxonomy" id="1541"/>
    <lineage>
        <taxon>Bacteria</taxon>
        <taxon>Bacillati</taxon>
        <taxon>Bacillota</taxon>
        <taxon>Clostridia</taxon>
        <taxon>Peptostreptococcales</taxon>
        <taxon>Peptostreptococcaceae</taxon>
        <taxon>Terrisporobacter</taxon>
    </lineage>
</organism>